<feature type="compositionally biased region" description="Low complexity" evidence="1">
    <location>
        <begin position="423"/>
        <end position="433"/>
    </location>
</feature>
<evidence type="ECO:0000313" key="3">
    <source>
        <dbReference type="EMBL" id="KFI95231.1"/>
    </source>
</evidence>
<keyword evidence="4" id="KW-1185">Reference proteome</keyword>
<feature type="region of interest" description="Disordered" evidence="1">
    <location>
        <begin position="31"/>
        <end position="54"/>
    </location>
</feature>
<proteinExistence type="predicted"/>
<feature type="compositionally biased region" description="Low complexity" evidence="1">
    <location>
        <begin position="34"/>
        <end position="50"/>
    </location>
</feature>
<dbReference type="GeneID" id="85166024"/>
<dbReference type="STRING" id="158787.BSCA_1049"/>
<evidence type="ECO:0000313" key="4">
    <source>
        <dbReference type="Proteomes" id="UP000029033"/>
    </source>
</evidence>
<dbReference type="AlphaFoldDB" id="A0A087DI81"/>
<dbReference type="PROSITE" id="PS51257">
    <property type="entry name" value="PROKAR_LIPOPROTEIN"/>
    <property type="match status" value="1"/>
</dbReference>
<name>A0A087DI81_9BIFI</name>
<evidence type="ECO:0000256" key="2">
    <source>
        <dbReference type="SAM" id="SignalP"/>
    </source>
</evidence>
<sequence length="547" mass="56786">MASRGRLIALRLTALAACIGMSLGLAACASGTPAEGTATDQQTQTGEQTAGTGGVAIFTPSDGVTISQHTPLNKWTKFVPSLVSALREQHVAKSDIDTFTADSLDKQSRDIQDYVVDHVSSSNAQSDSSSKASADTKDSGKITLVVAPVASPDDTVRQYGDYVSQTIKGTDGETVASEKEQTEREAADRLVSSLTLAQESGMHVVLLSSTPDGFQPDAYVRMSTAEQIGKIQAEKLVGKLALASASTDNPKAIEVLLPYDAAAADGTDSGASGDAADGTASEDSAAFAKEAFKGIWSVLQPYFKAGKAVCPSASLTASTTEDDWQDVAFASGKTDSVRNELKGRLGMKSGSDQHTRIDGIIALNDYTASDVVKTLDELTYTGSAADINPSITISGIVGNITGKKDLQRKAVPDPIKSPEAADDGAGQSDGSTDADGDGAGKDAEEINARWPIVTGYGAYVDAMPQIVAGQQWMTALEDRDTLAADTATVCVLLNQGKPLTSQAYVKSTKINGKGVPTVIEDLLAVSASNLKTTLIDPGYITLAEAGL</sequence>
<feature type="region of interest" description="Disordered" evidence="1">
    <location>
        <begin position="407"/>
        <end position="444"/>
    </location>
</feature>
<dbReference type="eggNOG" id="COG4213">
    <property type="taxonomic scope" value="Bacteria"/>
</dbReference>
<dbReference type="OrthoDB" id="3239411at2"/>
<protein>
    <recommendedName>
        <fullName evidence="5">Periplasmic binding protein domain-containing protein</fullName>
    </recommendedName>
</protein>
<gene>
    <name evidence="3" type="ORF">BSCA_1049</name>
</gene>
<dbReference type="Proteomes" id="UP000029033">
    <property type="component" value="Unassembled WGS sequence"/>
</dbReference>
<evidence type="ECO:0000256" key="1">
    <source>
        <dbReference type="SAM" id="MobiDB-lite"/>
    </source>
</evidence>
<dbReference type="RefSeq" id="WP_033519371.1">
    <property type="nucleotide sequence ID" value="NZ_CAUPKV010000031.1"/>
</dbReference>
<feature type="chain" id="PRO_5001820161" description="Periplasmic binding protein domain-containing protein" evidence="2">
    <location>
        <begin position="30"/>
        <end position="547"/>
    </location>
</feature>
<comment type="caution">
    <text evidence="3">The sequence shown here is derived from an EMBL/GenBank/DDBJ whole genome shotgun (WGS) entry which is preliminary data.</text>
</comment>
<accession>A0A087DI81</accession>
<keyword evidence="2" id="KW-0732">Signal</keyword>
<feature type="signal peptide" evidence="2">
    <location>
        <begin position="1"/>
        <end position="29"/>
    </location>
</feature>
<evidence type="ECO:0008006" key="5">
    <source>
        <dbReference type="Google" id="ProtNLM"/>
    </source>
</evidence>
<organism evidence="3 4">
    <name type="scientific">Bifidobacterium scardovii</name>
    <dbReference type="NCBI Taxonomy" id="158787"/>
    <lineage>
        <taxon>Bacteria</taxon>
        <taxon>Bacillati</taxon>
        <taxon>Actinomycetota</taxon>
        <taxon>Actinomycetes</taxon>
        <taxon>Bifidobacteriales</taxon>
        <taxon>Bifidobacteriaceae</taxon>
        <taxon>Bifidobacterium</taxon>
    </lineage>
</organism>
<reference evidence="3 4" key="1">
    <citation type="submission" date="2014-03" db="EMBL/GenBank/DDBJ databases">
        <title>Genomics of Bifidobacteria.</title>
        <authorList>
            <person name="Ventura M."/>
            <person name="Milani C."/>
            <person name="Lugli G.A."/>
        </authorList>
    </citation>
    <scope>NUCLEOTIDE SEQUENCE [LARGE SCALE GENOMIC DNA]</scope>
    <source>
        <strain evidence="3 4">LMG 21589</strain>
    </source>
</reference>
<dbReference type="Gene3D" id="3.40.50.2300">
    <property type="match status" value="3"/>
</dbReference>
<dbReference type="EMBL" id="JGZO01000004">
    <property type="protein sequence ID" value="KFI95231.1"/>
    <property type="molecule type" value="Genomic_DNA"/>
</dbReference>